<dbReference type="PROSITE" id="PS01228">
    <property type="entry name" value="COF_1"/>
    <property type="match status" value="1"/>
</dbReference>
<dbReference type="RefSeq" id="WP_345245289.1">
    <property type="nucleotide sequence ID" value="NZ_BAABHD010000032.1"/>
</dbReference>
<dbReference type="NCBIfam" id="TIGR00229">
    <property type="entry name" value="sensory_box"/>
    <property type="match status" value="1"/>
</dbReference>
<dbReference type="SMART" id="SM00091">
    <property type="entry name" value="PAS"/>
    <property type="match status" value="1"/>
</dbReference>
<evidence type="ECO:0000313" key="3">
    <source>
        <dbReference type="Proteomes" id="UP001501175"/>
    </source>
</evidence>
<accession>A0ABP8N2I5</accession>
<evidence type="ECO:0000259" key="1">
    <source>
        <dbReference type="PROSITE" id="PS50112"/>
    </source>
</evidence>
<dbReference type="Pfam" id="PF00989">
    <property type="entry name" value="PAS"/>
    <property type="match status" value="1"/>
</dbReference>
<feature type="domain" description="PAS" evidence="1">
    <location>
        <begin position="23"/>
        <end position="80"/>
    </location>
</feature>
<dbReference type="Gene3D" id="3.30.450.20">
    <property type="entry name" value="PAS domain"/>
    <property type="match status" value="1"/>
</dbReference>
<sequence length="128" mass="14904">MDKKAQLEILHKRMIEEIQDYAIILLDLDGTILSWNKGAETIKGYKADEIIGQNFRLFYLPQHREELLPEKLLEQAKKEGRAKHIGMRVRKNGTIFWGSIVITALHDEQEQVVGFTKLTRELQDNEIC</sequence>
<dbReference type="Proteomes" id="UP001501175">
    <property type="component" value="Unassembled WGS sequence"/>
</dbReference>
<evidence type="ECO:0000313" key="2">
    <source>
        <dbReference type="EMBL" id="GAA4460184.1"/>
    </source>
</evidence>
<keyword evidence="3" id="KW-1185">Reference proteome</keyword>
<gene>
    <name evidence="2" type="ORF">GCM10023189_34930</name>
</gene>
<reference evidence="3" key="1">
    <citation type="journal article" date="2019" name="Int. J. Syst. Evol. Microbiol.">
        <title>The Global Catalogue of Microorganisms (GCM) 10K type strain sequencing project: providing services to taxonomists for standard genome sequencing and annotation.</title>
        <authorList>
            <consortium name="The Broad Institute Genomics Platform"/>
            <consortium name="The Broad Institute Genome Sequencing Center for Infectious Disease"/>
            <person name="Wu L."/>
            <person name="Ma J."/>
        </authorList>
    </citation>
    <scope>NUCLEOTIDE SEQUENCE [LARGE SCALE GENOMIC DNA]</scope>
    <source>
        <strain evidence="3">JCM 17927</strain>
    </source>
</reference>
<dbReference type="EMBL" id="BAABHD010000032">
    <property type="protein sequence ID" value="GAA4460184.1"/>
    <property type="molecule type" value="Genomic_DNA"/>
</dbReference>
<protein>
    <recommendedName>
        <fullName evidence="1">PAS domain-containing protein</fullName>
    </recommendedName>
</protein>
<dbReference type="CDD" id="cd00130">
    <property type="entry name" value="PAS"/>
    <property type="match status" value="1"/>
</dbReference>
<dbReference type="InterPro" id="IPR013767">
    <property type="entry name" value="PAS_fold"/>
</dbReference>
<dbReference type="SUPFAM" id="SSF55785">
    <property type="entry name" value="PYP-like sensor domain (PAS domain)"/>
    <property type="match status" value="1"/>
</dbReference>
<dbReference type="InterPro" id="IPR035965">
    <property type="entry name" value="PAS-like_dom_sf"/>
</dbReference>
<organism evidence="2 3">
    <name type="scientific">Nibrella saemangeumensis</name>
    <dbReference type="NCBI Taxonomy" id="1084526"/>
    <lineage>
        <taxon>Bacteria</taxon>
        <taxon>Pseudomonadati</taxon>
        <taxon>Bacteroidota</taxon>
        <taxon>Cytophagia</taxon>
        <taxon>Cytophagales</taxon>
        <taxon>Spirosomataceae</taxon>
        <taxon>Nibrella</taxon>
    </lineage>
</organism>
<dbReference type="InterPro" id="IPR000014">
    <property type="entry name" value="PAS"/>
</dbReference>
<proteinExistence type="predicted"/>
<comment type="caution">
    <text evidence="2">The sequence shown here is derived from an EMBL/GenBank/DDBJ whole genome shotgun (WGS) entry which is preliminary data.</text>
</comment>
<name>A0ABP8N2I5_9BACT</name>
<dbReference type="PROSITE" id="PS50112">
    <property type="entry name" value="PAS"/>
    <property type="match status" value="1"/>
</dbReference>